<keyword evidence="2" id="KW-0547">Nucleotide-binding</keyword>
<dbReference type="SUPFAM" id="SSF52540">
    <property type="entry name" value="P-loop containing nucleoside triphosphate hydrolases"/>
    <property type="match status" value="1"/>
</dbReference>
<keyword evidence="3" id="KW-0378">Hydrolase</keyword>
<dbReference type="GO" id="GO:0003924">
    <property type="term" value="F:GTPase activity"/>
    <property type="evidence" value="ECO:0007669"/>
    <property type="project" value="InterPro"/>
</dbReference>
<keyword evidence="5" id="KW-0143">Chaperone</keyword>
<accession>F7YYH0</accession>
<dbReference type="HOGENOM" id="CLU_043725_1_1_0"/>
<dbReference type="Gene3D" id="3.40.50.300">
    <property type="entry name" value="P-loop containing nucleotide triphosphate hydrolases"/>
    <property type="match status" value="1"/>
</dbReference>
<name>F7YYH0_9THEM</name>
<dbReference type="GO" id="GO:0005525">
    <property type="term" value="F:GTP binding"/>
    <property type="evidence" value="ECO:0007669"/>
    <property type="project" value="UniProtKB-KW"/>
</dbReference>
<dbReference type="InterPro" id="IPR052040">
    <property type="entry name" value="GTPase/Isobutyryl-CoA_mutase"/>
</dbReference>
<dbReference type="Proteomes" id="UP000006804">
    <property type="component" value="Chromosome"/>
</dbReference>
<evidence type="ECO:0000313" key="7">
    <source>
        <dbReference type="Proteomes" id="UP000006804"/>
    </source>
</evidence>
<dbReference type="KEGG" id="tta:Theth_0910"/>
<proteinExistence type="inferred from homology"/>
<reference evidence="6 7" key="1">
    <citation type="submission" date="2010-11" db="EMBL/GenBank/DDBJ databases">
        <title>The complete genome of Thermotoga thermarum DSM 5069.</title>
        <authorList>
            <consortium name="US DOE Joint Genome Institute (JGI-PGF)"/>
            <person name="Lucas S."/>
            <person name="Copeland A."/>
            <person name="Lapidus A."/>
            <person name="Bruce D."/>
            <person name="Goodwin L."/>
            <person name="Pitluck S."/>
            <person name="Kyrpides N."/>
            <person name="Mavromatis K."/>
            <person name="Ivanova N."/>
            <person name="Zeytun A."/>
            <person name="Brettin T."/>
            <person name="Detter J.C."/>
            <person name="Tapia R."/>
            <person name="Han C."/>
            <person name="Land M."/>
            <person name="Hauser L."/>
            <person name="Markowitz V."/>
            <person name="Cheng J.-F."/>
            <person name="Hugenholtz P."/>
            <person name="Woyke T."/>
            <person name="Wu D."/>
            <person name="Spring S."/>
            <person name="Schroeder M."/>
            <person name="Brambilla E."/>
            <person name="Klenk H.-P."/>
            <person name="Eisen J.A."/>
        </authorList>
    </citation>
    <scope>NUCLEOTIDE SEQUENCE [LARGE SCALE GENOMIC DNA]</scope>
    <source>
        <strain evidence="6 7">DSM 5069</strain>
    </source>
</reference>
<dbReference type="STRING" id="688269.Theth_0910"/>
<dbReference type="Pfam" id="PF03308">
    <property type="entry name" value="MeaB"/>
    <property type="match status" value="1"/>
</dbReference>
<sequence>MDHKQIAKLITTIENNPDKARQIVEQFPERIGRVVGFTGSPGVGKSTLVDQVVSVLRKRGKTVAVVAVDPSSPFTKGAFLGDRIRMKRHFVDDGVFIRSMASRGALGGLCDAIFDVVTLLERVGFDYVLVETVGVGQSEVEVRYVADVVVLVLSPGFGDDIQVLKSGVMEIADLYVLNKADMPESERLYDQLTAFLSISAKNIPIVKTIATTGNGVEDLVSKVETILENLQSSGELIQRRRRRTKHHAEHMLRRILQKSLEEVEEDDAHIYVEKVLKKLCQGT</sequence>
<dbReference type="RefSeq" id="WP_013932214.1">
    <property type="nucleotide sequence ID" value="NC_015707.1"/>
</dbReference>
<dbReference type="InterPro" id="IPR027417">
    <property type="entry name" value="P-loop_NTPase"/>
</dbReference>
<dbReference type="EMBL" id="CP002351">
    <property type="protein sequence ID" value="AEH50994.1"/>
    <property type="molecule type" value="Genomic_DNA"/>
</dbReference>
<dbReference type="PANTHER" id="PTHR43087:SF1">
    <property type="entry name" value="LAO_AO TRANSPORT SYSTEM ATPASE"/>
    <property type="match status" value="1"/>
</dbReference>
<evidence type="ECO:0000313" key="6">
    <source>
        <dbReference type="EMBL" id="AEH50994.1"/>
    </source>
</evidence>
<keyword evidence="7" id="KW-1185">Reference proteome</keyword>
<dbReference type="AlphaFoldDB" id="F7YYH0"/>
<protein>
    <submittedName>
        <fullName evidence="6">LAO/AO transport system ATPase</fullName>
    </submittedName>
</protein>
<comment type="similarity">
    <text evidence="1">Belongs to the SIMIBI class G3E GTPase family. ArgK/MeaB subfamily.</text>
</comment>
<dbReference type="PANTHER" id="PTHR43087">
    <property type="entry name" value="LYSINE/ARGININE/ORNITHINE TRANSPORT SYSTEM KINASE"/>
    <property type="match status" value="1"/>
</dbReference>
<gene>
    <name evidence="6" type="ORF">Theth_0910</name>
</gene>
<evidence type="ECO:0000256" key="4">
    <source>
        <dbReference type="ARBA" id="ARBA00023134"/>
    </source>
</evidence>
<dbReference type="eggNOG" id="COG1703">
    <property type="taxonomic scope" value="Bacteria"/>
</dbReference>
<evidence type="ECO:0000256" key="3">
    <source>
        <dbReference type="ARBA" id="ARBA00022801"/>
    </source>
</evidence>
<evidence type="ECO:0000256" key="1">
    <source>
        <dbReference type="ARBA" id="ARBA00009625"/>
    </source>
</evidence>
<evidence type="ECO:0000256" key="5">
    <source>
        <dbReference type="ARBA" id="ARBA00023186"/>
    </source>
</evidence>
<evidence type="ECO:0000256" key="2">
    <source>
        <dbReference type="ARBA" id="ARBA00022741"/>
    </source>
</evidence>
<dbReference type="NCBIfam" id="TIGR00750">
    <property type="entry name" value="lao"/>
    <property type="match status" value="1"/>
</dbReference>
<dbReference type="PATRIC" id="fig|688269.3.peg.932"/>
<dbReference type="InterPro" id="IPR005129">
    <property type="entry name" value="GTPase_ArgK"/>
</dbReference>
<dbReference type="OrthoDB" id="9778292at2"/>
<keyword evidence="4" id="KW-0342">GTP-binding</keyword>
<organism evidence="6 7">
    <name type="scientific">Pseudothermotoga thermarum DSM 5069</name>
    <dbReference type="NCBI Taxonomy" id="688269"/>
    <lineage>
        <taxon>Bacteria</taxon>
        <taxon>Thermotogati</taxon>
        <taxon>Thermotogota</taxon>
        <taxon>Thermotogae</taxon>
        <taxon>Thermotogales</taxon>
        <taxon>Thermotogaceae</taxon>
        <taxon>Pseudothermotoga</taxon>
    </lineage>
</organism>